<evidence type="ECO:0000313" key="1">
    <source>
        <dbReference type="EMBL" id="MFB5192722.1"/>
    </source>
</evidence>
<keyword evidence="2" id="KW-1185">Reference proteome</keyword>
<proteinExistence type="predicted"/>
<accession>A0ABV5AM17</accession>
<dbReference type="RefSeq" id="WP_275473426.1">
    <property type="nucleotide sequence ID" value="NZ_CP162940.1"/>
</dbReference>
<dbReference type="InterPro" id="IPR043749">
    <property type="entry name" value="DUF5694"/>
</dbReference>
<dbReference type="Pfam" id="PF18950">
    <property type="entry name" value="DUF5694"/>
    <property type="match status" value="1"/>
</dbReference>
<gene>
    <name evidence="1" type="ORF">KKP3000_001931</name>
</gene>
<protein>
    <submittedName>
        <fullName evidence="1">DUF5694 domain-containing protein</fullName>
    </submittedName>
</protein>
<dbReference type="EMBL" id="JBDXSU010000027">
    <property type="protein sequence ID" value="MFB5192722.1"/>
    <property type="molecule type" value="Genomic_DNA"/>
</dbReference>
<organism evidence="1 2">
    <name type="scientific">Alicyclobacillus fastidiosus</name>
    <dbReference type="NCBI Taxonomy" id="392011"/>
    <lineage>
        <taxon>Bacteria</taxon>
        <taxon>Bacillati</taxon>
        <taxon>Bacillota</taxon>
        <taxon>Bacilli</taxon>
        <taxon>Bacillales</taxon>
        <taxon>Alicyclobacillaceae</taxon>
        <taxon>Alicyclobacillus</taxon>
    </lineage>
</organism>
<evidence type="ECO:0000313" key="2">
    <source>
        <dbReference type="Proteomes" id="UP001579974"/>
    </source>
</evidence>
<reference evidence="1 2" key="1">
    <citation type="journal article" date="2024" name="Int. J. Mol. Sci.">
        <title>Exploration of Alicyclobacillus spp. Genome in Search of Antibiotic Resistance.</title>
        <authorList>
            <person name="Bucka-Kolendo J."/>
            <person name="Kiousi D.E."/>
            <person name="Dekowska A."/>
            <person name="Mikolajczuk-Szczyrba A."/>
            <person name="Karadedos D.M."/>
            <person name="Michael P."/>
            <person name="Galanis A."/>
            <person name="Sokolowska B."/>
        </authorList>
    </citation>
    <scope>NUCLEOTIDE SEQUENCE [LARGE SCALE GENOMIC DNA]</scope>
    <source>
        <strain evidence="1 2">KKP 3000</strain>
    </source>
</reference>
<comment type="caution">
    <text evidence="1">The sequence shown here is derived from an EMBL/GenBank/DDBJ whole genome shotgun (WGS) entry which is preliminary data.</text>
</comment>
<name>A0ABV5AM17_9BACL</name>
<sequence>MSERWDLKADNQQKPTVILLGVFHMANPGLDAVNIEFDDVLAPKRQEEIRECVNLLKLAYPTKVAVECVLENEDQLNEEYLEYRSGEFELGRNEIHQLAFRIAAELNHDSIYAVDWMKVEGYVPYTQEYVEHWTKENQPNLYDLLEKEVQKLATRLHETDVQASTIREILGSDLEDGKRTHQLYFQQARIGNEYEHLGIDTVMWWYRRNMTIFANVTRLVTSPEDRVLLMFGNGHSYLLNQFFQESGLFNVELADKYLK</sequence>
<dbReference type="Proteomes" id="UP001579974">
    <property type="component" value="Unassembled WGS sequence"/>
</dbReference>